<dbReference type="PRINTS" id="PR00633">
    <property type="entry name" value="RCCNDNSATION"/>
</dbReference>
<comment type="caution">
    <text evidence="3">The sequence shown here is derived from an EMBL/GenBank/DDBJ whole genome shotgun (WGS) entry which is preliminary data.</text>
</comment>
<feature type="non-terminal residue" evidence="3">
    <location>
        <position position="250"/>
    </location>
</feature>
<feature type="repeat" description="RCC1" evidence="2">
    <location>
        <begin position="93"/>
        <end position="144"/>
    </location>
</feature>
<dbReference type="PROSITE" id="PS50012">
    <property type="entry name" value="RCC1_3"/>
    <property type="match status" value="4"/>
</dbReference>
<evidence type="ECO:0000256" key="1">
    <source>
        <dbReference type="ARBA" id="ARBA00022737"/>
    </source>
</evidence>
<evidence type="ECO:0000313" key="4">
    <source>
        <dbReference type="Proteomes" id="UP001439008"/>
    </source>
</evidence>
<dbReference type="PANTHER" id="PTHR22872:SF9">
    <property type="entry name" value="X-LINKED RETINITIS PIGMENTOSA GTPASE REGULATOR"/>
    <property type="match status" value="1"/>
</dbReference>
<dbReference type="InterPro" id="IPR051625">
    <property type="entry name" value="Signaling_Regulatory_Domain"/>
</dbReference>
<protein>
    <submittedName>
        <fullName evidence="3">Uncharacterized protein</fullName>
    </submittedName>
</protein>
<evidence type="ECO:0000256" key="2">
    <source>
        <dbReference type="PROSITE-ProRule" id="PRU00235"/>
    </source>
</evidence>
<keyword evidence="4" id="KW-1185">Reference proteome</keyword>
<proteinExistence type="predicted"/>
<sequence length="250" mass="26708">MFRQSIKNKALFFKSATALGCSFGVQALFLNCAFAEDTKKTRVFSWGASQYFQTGLGRNKGVYSPEPVSFFDDVAIADIQAGGQQTFVLAKDGKVYSFGRGDDGRLGHGGEANEVLPRVVESLLGTKIASLSCGEKHVAAVTEDGDLYTWGRGHSGQLGRDPSDLPRKVPGMANIKAVSCGKFHTVAVDSSGRVFSCGEGRSAALGHGDRDSREQFELVGNLKDVKITDVAAGEDFSLFLSEDGRLFSCG</sequence>
<dbReference type="EMBL" id="JBDODL010001025">
    <property type="protein sequence ID" value="MES1921023.1"/>
    <property type="molecule type" value="Genomic_DNA"/>
</dbReference>
<organism evidence="3 4">
    <name type="scientific">Bonamia ostreae</name>
    <dbReference type="NCBI Taxonomy" id="126728"/>
    <lineage>
        <taxon>Eukaryota</taxon>
        <taxon>Sar</taxon>
        <taxon>Rhizaria</taxon>
        <taxon>Endomyxa</taxon>
        <taxon>Ascetosporea</taxon>
        <taxon>Haplosporida</taxon>
        <taxon>Bonamia</taxon>
    </lineage>
</organism>
<dbReference type="PANTHER" id="PTHR22872">
    <property type="entry name" value="BTK-BINDING PROTEIN-RELATED"/>
    <property type="match status" value="1"/>
</dbReference>
<dbReference type="Pfam" id="PF00415">
    <property type="entry name" value="RCC1"/>
    <property type="match status" value="4"/>
</dbReference>
<dbReference type="InterPro" id="IPR000408">
    <property type="entry name" value="Reg_chr_condens"/>
</dbReference>
<dbReference type="SUPFAM" id="SSF50985">
    <property type="entry name" value="RCC1/BLIP-II"/>
    <property type="match status" value="1"/>
</dbReference>
<dbReference type="Gene3D" id="2.130.10.30">
    <property type="entry name" value="Regulator of chromosome condensation 1/beta-lactamase-inhibitor protein II"/>
    <property type="match status" value="1"/>
</dbReference>
<evidence type="ECO:0000313" key="3">
    <source>
        <dbReference type="EMBL" id="MES1921023.1"/>
    </source>
</evidence>
<name>A0ABV2ANQ3_9EUKA</name>
<accession>A0ABV2ANQ3</accession>
<gene>
    <name evidence="3" type="ORF">MHBO_002624</name>
</gene>
<dbReference type="Proteomes" id="UP001439008">
    <property type="component" value="Unassembled WGS sequence"/>
</dbReference>
<reference evidence="3 4" key="1">
    <citation type="journal article" date="2024" name="BMC Biol.">
        <title>Comparative genomics of Ascetosporea gives new insight into the evolutionary basis for animal parasitism in Rhizaria.</title>
        <authorList>
            <person name="Hiltunen Thoren M."/>
            <person name="Onut-Brannstrom I."/>
            <person name="Alfjorden A."/>
            <person name="Peckova H."/>
            <person name="Swords F."/>
            <person name="Hooper C."/>
            <person name="Holzer A.S."/>
            <person name="Bass D."/>
            <person name="Burki F."/>
        </authorList>
    </citation>
    <scope>NUCLEOTIDE SEQUENCE [LARGE SCALE GENOMIC DNA]</scope>
    <source>
        <strain evidence="3">20-A016</strain>
    </source>
</reference>
<feature type="repeat" description="RCC1" evidence="2">
    <location>
        <begin position="192"/>
        <end position="243"/>
    </location>
</feature>
<feature type="repeat" description="RCC1" evidence="2">
    <location>
        <begin position="41"/>
        <end position="92"/>
    </location>
</feature>
<dbReference type="PROSITE" id="PS00626">
    <property type="entry name" value="RCC1_2"/>
    <property type="match status" value="1"/>
</dbReference>
<feature type="repeat" description="RCC1" evidence="2">
    <location>
        <begin position="145"/>
        <end position="191"/>
    </location>
</feature>
<keyword evidence="1" id="KW-0677">Repeat</keyword>
<dbReference type="InterPro" id="IPR009091">
    <property type="entry name" value="RCC1/BLIP-II"/>
</dbReference>